<feature type="domain" description="VOC" evidence="1">
    <location>
        <begin position="9"/>
        <end position="135"/>
    </location>
</feature>
<keyword evidence="3" id="KW-1185">Reference proteome</keyword>
<dbReference type="RefSeq" id="WP_390330748.1">
    <property type="nucleotide sequence ID" value="NZ_JBHRTP010000006.1"/>
</dbReference>
<organism evidence="2 3">
    <name type="scientific">Undibacterium arcticum</name>
    <dbReference type="NCBI Taxonomy" id="1762892"/>
    <lineage>
        <taxon>Bacteria</taxon>
        <taxon>Pseudomonadati</taxon>
        <taxon>Pseudomonadota</taxon>
        <taxon>Betaproteobacteria</taxon>
        <taxon>Burkholderiales</taxon>
        <taxon>Oxalobacteraceae</taxon>
        <taxon>Undibacterium</taxon>
    </lineage>
</organism>
<dbReference type="PROSITE" id="PS51819">
    <property type="entry name" value="VOC"/>
    <property type="match status" value="1"/>
</dbReference>
<accession>A0ABV7EZ28</accession>
<dbReference type="Pfam" id="PF00903">
    <property type="entry name" value="Glyoxalase"/>
    <property type="match status" value="1"/>
</dbReference>
<protein>
    <submittedName>
        <fullName evidence="2">VOC family protein</fullName>
    </submittedName>
</protein>
<dbReference type="PANTHER" id="PTHR34109">
    <property type="entry name" value="BNAUNNG04460D PROTEIN-RELATED"/>
    <property type="match status" value="1"/>
</dbReference>
<evidence type="ECO:0000313" key="3">
    <source>
        <dbReference type="Proteomes" id="UP001595530"/>
    </source>
</evidence>
<dbReference type="EMBL" id="JBHRTP010000006">
    <property type="protein sequence ID" value="MFC3106832.1"/>
    <property type="molecule type" value="Genomic_DNA"/>
</dbReference>
<dbReference type="SUPFAM" id="SSF54593">
    <property type="entry name" value="Glyoxalase/Bleomycin resistance protein/Dihydroxybiphenyl dioxygenase"/>
    <property type="match status" value="1"/>
</dbReference>
<dbReference type="PANTHER" id="PTHR34109:SF1">
    <property type="entry name" value="VOC DOMAIN-CONTAINING PROTEIN"/>
    <property type="match status" value="1"/>
</dbReference>
<dbReference type="InterPro" id="IPR004360">
    <property type="entry name" value="Glyas_Fos-R_dOase_dom"/>
</dbReference>
<name>A0ABV7EZ28_9BURK</name>
<dbReference type="Proteomes" id="UP001595530">
    <property type="component" value="Unassembled WGS sequence"/>
</dbReference>
<proteinExistence type="predicted"/>
<evidence type="ECO:0000313" key="2">
    <source>
        <dbReference type="EMBL" id="MFC3106832.1"/>
    </source>
</evidence>
<comment type="caution">
    <text evidence="2">The sequence shown here is derived from an EMBL/GenBank/DDBJ whole genome shotgun (WGS) entry which is preliminary data.</text>
</comment>
<dbReference type="InterPro" id="IPR037523">
    <property type="entry name" value="VOC_core"/>
</dbReference>
<dbReference type="Gene3D" id="3.30.720.110">
    <property type="match status" value="1"/>
</dbReference>
<sequence>MSTFRPPQTPALTPYLTVQDAGKSIAFYEAAFGFNLIYKHEQDQQIVHVQMGLDGEQVIMFASENVFGMSAKAPKTLGIEPPLSFYLYVPDVDASYNKALAAGSNSIMAPDDMFWGERYCMVDDINGFRWGFGSLQKK</sequence>
<reference evidence="3" key="1">
    <citation type="journal article" date="2019" name="Int. J. Syst. Evol. Microbiol.">
        <title>The Global Catalogue of Microorganisms (GCM) 10K type strain sequencing project: providing services to taxonomists for standard genome sequencing and annotation.</title>
        <authorList>
            <consortium name="The Broad Institute Genomics Platform"/>
            <consortium name="The Broad Institute Genome Sequencing Center for Infectious Disease"/>
            <person name="Wu L."/>
            <person name="Ma J."/>
        </authorList>
    </citation>
    <scope>NUCLEOTIDE SEQUENCE [LARGE SCALE GENOMIC DNA]</scope>
    <source>
        <strain evidence="3">KCTC 42986</strain>
    </source>
</reference>
<gene>
    <name evidence="2" type="ORF">ACFOFO_02465</name>
</gene>
<dbReference type="InterPro" id="IPR029068">
    <property type="entry name" value="Glyas_Bleomycin-R_OHBP_Dase"/>
</dbReference>
<evidence type="ECO:0000259" key="1">
    <source>
        <dbReference type="PROSITE" id="PS51819"/>
    </source>
</evidence>
<dbReference type="Gene3D" id="3.30.720.120">
    <property type="match status" value="1"/>
</dbReference>